<feature type="domain" description="Thioesterase TesA-like" evidence="7">
    <location>
        <begin position="35"/>
        <end position="239"/>
    </location>
</feature>
<evidence type="ECO:0000256" key="6">
    <source>
        <dbReference type="SAM" id="MobiDB-lite"/>
    </source>
</evidence>
<dbReference type="Pfam" id="PF00975">
    <property type="entry name" value="Thioesterase"/>
    <property type="match status" value="1"/>
</dbReference>
<dbReference type="Gene3D" id="3.40.50.1820">
    <property type="entry name" value="alpha/beta hydrolase"/>
    <property type="match status" value="1"/>
</dbReference>
<organism evidence="8 9">
    <name type="scientific">Mycobacterium ulcerans</name>
    <dbReference type="NCBI Taxonomy" id="1809"/>
    <lineage>
        <taxon>Bacteria</taxon>
        <taxon>Bacillati</taxon>
        <taxon>Actinomycetota</taxon>
        <taxon>Actinomycetes</taxon>
        <taxon>Mycobacteriales</taxon>
        <taxon>Mycobacteriaceae</taxon>
        <taxon>Mycobacterium</taxon>
        <taxon>Mycobacterium ulcerans group</taxon>
    </lineage>
</organism>
<dbReference type="GeneID" id="34340943"/>
<evidence type="ECO:0000256" key="5">
    <source>
        <dbReference type="ARBA" id="ARBA00024293"/>
    </source>
</evidence>
<name>A0ABY3VCN4_MYCUL</name>
<comment type="similarity">
    <text evidence="1">Belongs to the thioesterase family.</text>
</comment>
<dbReference type="RefSeq" id="WP_036426411.1">
    <property type="nucleotide sequence ID" value="NZ_CP083741.1"/>
</dbReference>
<reference evidence="8" key="1">
    <citation type="submission" date="2022-08" db="EMBL/GenBank/DDBJ databases">
        <title>Whole genome sequencing of non-tuberculosis mycobacteria type-strains.</title>
        <authorList>
            <person name="Igarashi Y."/>
            <person name="Osugi A."/>
            <person name="Mitarai S."/>
        </authorList>
    </citation>
    <scope>NUCLEOTIDE SEQUENCE</scope>
    <source>
        <strain evidence="8">ATCC 19423</strain>
    </source>
</reference>
<dbReference type="SMART" id="SM00824">
    <property type="entry name" value="PKS_TE"/>
    <property type="match status" value="1"/>
</dbReference>
<dbReference type="Proteomes" id="UP001055253">
    <property type="component" value="Chromosome"/>
</dbReference>
<dbReference type="SUPFAM" id="SSF53474">
    <property type="entry name" value="alpha/beta-Hydrolases"/>
    <property type="match status" value="1"/>
</dbReference>
<dbReference type="PANTHER" id="PTHR11487">
    <property type="entry name" value="THIOESTERASE"/>
    <property type="match status" value="1"/>
</dbReference>
<evidence type="ECO:0000256" key="2">
    <source>
        <dbReference type="ARBA" id="ARBA00015007"/>
    </source>
</evidence>
<dbReference type="InterPro" id="IPR012223">
    <property type="entry name" value="TEII"/>
</dbReference>
<dbReference type="InterPro" id="IPR029058">
    <property type="entry name" value="AB_hydrolase_fold"/>
</dbReference>
<keyword evidence="4" id="KW-0843">Virulence</keyword>
<keyword evidence="3" id="KW-0378">Hydrolase</keyword>
<dbReference type="EMBL" id="CP092429">
    <property type="protein sequence ID" value="ULP54092.1"/>
    <property type="molecule type" value="Genomic_DNA"/>
</dbReference>
<keyword evidence="9" id="KW-1185">Reference proteome</keyword>
<evidence type="ECO:0000313" key="9">
    <source>
        <dbReference type="Proteomes" id="UP001055253"/>
    </source>
</evidence>
<sequence length="261" mass="28916">MQAVCKPRYGDPVNGRSSNSKSDEKLTAPTLYIFPHAGGTAKDYVPFAKEFSGEVKRVAVQYPGQQDGYGLPPLESIPGLAEEIFAIMKPAARIDTPVALFGHSMGGMLAFEVALRFEAAGYRVLALFLSACSAPGHIKYKQLKGYSDNEMLDLVARATGTDPEFFNDEEFRVGVLPTLRAVRAIAGYSCPPENKLSCPIYTFIGSKDWIATREDMEPWRERTTGDFSLREFPGDHFYLNKNLPELVSDIEIGTLQQFDQI</sequence>
<dbReference type="InterPro" id="IPR001031">
    <property type="entry name" value="Thioesterase"/>
</dbReference>
<gene>
    <name evidence="8" type="ORF">MJO63_15765</name>
</gene>
<comment type="catalytic activity">
    <reaction evidence="5">
        <text>a fatty acyl-CoA + H2O = a fatty acid + CoA + H(+)</text>
        <dbReference type="Rhea" id="RHEA:16781"/>
        <dbReference type="ChEBI" id="CHEBI:15377"/>
        <dbReference type="ChEBI" id="CHEBI:15378"/>
        <dbReference type="ChEBI" id="CHEBI:28868"/>
        <dbReference type="ChEBI" id="CHEBI:57287"/>
        <dbReference type="ChEBI" id="CHEBI:77636"/>
    </reaction>
</comment>
<dbReference type="InterPro" id="IPR020802">
    <property type="entry name" value="TesA-like"/>
</dbReference>
<accession>A0ABY3VCN4</accession>
<evidence type="ECO:0000259" key="7">
    <source>
        <dbReference type="SMART" id="SM00824"/>
    </source>
</evidence>
<evidence type="ECO:0000256" key="4">
    <source>
        <dbReference type="ARBA" id="ARBA00023026"/>
    </source>
</evidence>
<evidence type="ECO:0000313" key="8">
    <source>
        <dbReference type="EMBL" id="ULP54092.1"/>
    </source>
</evidence>
<evidence type="ECO:0000256" key="1">
    <source>
        <dbReference type="ARBA" id="ARBA00007169"/>
    </source>
</evidence>
<protein>
    <recommendedName>
        <fullName evidence="2">Thioesterase TesA</fullName>
    </recommendedName>
</protein>
<evidence type="ECO:0000256" key="3">
    <source>
        <dbReference type="ARBA" id="ARBA00022801"/>
    </source>
</evidence>
<dbReference type="PANTHER" id="PTHR11487:SF0">
    <property type="entry name" value="S-ACYL FATTY ACID SYNTHASE THIOESTERASE, MEDIUM CHAIN"/>
    <property type="match status" value="1"/>
</dbReference>
<feature type="region of interest" description="Disordered" evidence="6">
    <location>
        <begin position="1"/>
        <end position="23"/>
    </location>
</feature>
<proteinExistence type="inferred from homology"/>